<feature type="chain" id="PRO_5022928835" evidence="2">
    <location>
        <begin position="20"/>
        <end position="203"/>
    </location>
</feature>
<keyword evidence="4" id="KW-1185">Reference proteome</keyword>
<name>A0A5D0RM63_9RHOB</name>
<feature type="transmembrane region" description="Helical" evidence="1">
    <location>
        <begin position="88"/>
        <end position="107"/>
    </location>
</feature>
<dbReference type="RefSeq" id="WP_148377442.1">
    <property type="nucleotide sequence ID" value="NZ_VSIY01000005.1"/>
</dbReference>
<feature type="transmembrane region" description="Helical" evidence="1">
    <location>
        <begin position="177"/>
        <end position="198"/>
    </location>
</feature>
<dbReference type="Proteomes" id="UP000322080">
    <property type="component" value="Unassembled WGS sequence"/>
</dbReference>
<protein>
    <submittedName>
        <fullName evidence="3">Uncharacterized protein</fullName>
    </submittedName>
</protein>
<sequence>MRRAALALAAGAVPTAAWAHAFSTGKDAYGAFLEGAGVILAAPGLILPVAALGIALALWRSEGLLAAWLPFLAGGMAGVALAPFAGSWAGLAVIGTGLVVAVIAALVPPARIGPAMPGLAGLTGGAVALAALEGHGWGEVALATRVGILFAANIALATVAGAARVSLERIVHPATRIAWRIAASWVAAILVLSLAFLMRAPGA</sequence>
<evidence type="ECO:0000313" key="4">
    <source>
        <dbReference type="Proteomes" id="UP000322080"/>
    </source>
</evidence>
<keyword evidence="2" id="KW-0732">Signal</keyword>
<gene>
    <name evidence="3" type="ORF">FVF75_07925</name>
</gene>
<keyword evidence="1" id="KW-1133">Transmembrane helix</keyword>
<organism evidence="3 4">
    <name type="scientific">Maritimibacter fusiformis</name>
    <dbReference type="NCBI Taxonomy" id="2603819"/>
    <lineage>
        <taxon>Bacteria</taxon>
        <taxon>Pseudomonadati</taxon>
        <taxon>Pseudomonadota</taxon>
        <taxon>Alphaproteobacteria</taxon>
        <taxon>Rhodobacterales</taxon>
        <taxon>Roseobacteraceae</taxon>
        <taxon>Maritimibacter</taxon>
    </lineage>
</organism>
<reference evidence="3 4" key="1">
    <citation type="submission" date="2019-08" db="EMBL/GenBank/DDBJ databases">
        <title>Identification of a novel species of the genus Boseongicola.</title>
        <authorList>
            <person name="Zhang X.-Q."/>
        </authorList>
    </citation>
    <scope>NUCLEOTIDE SEQUENCE [LARGE SCALE GENOMIC DNA]</scope>
    <source>
        <strain evidence="3 4">HY14</strain>
    </source>
</reference>
<proteinExistence type="predicted"/>
<feature type="transmembrane region" description="Helical" evidence="1">
    <location>
        <begin position="119"/>
        <end position="137"/>
    </location>
</feature>
<dbReference type="AlphaFoldDB" id="A0A5D0RM63"/>
<feature type="transmembrane region" description="Helical" evidence="1">
    <location>
        <begin position="65"/>
        <end position="82"/>
    </location>
</feature>
<evidence type="ECO:0000256" key="1">
    <source>
        <dbReference type="SAM" id="Phobius"/>
    </source>
</evidence>
<feature type="transmembrane region" description="Helical" evidence="1">
    <location>
        <begin position="143"/>
        <end position="165"/>
    </location>
</feature>
<evidence type="ECO:0000313" key="3">
    <source>
        <dbReference type="EMBL" id="TYB81634.1"/>
    </source>
</evidence>
<feature type="signal peptide" evidence="2">
    <location>
        <begin position="1"/>
        <end position="19"/>
    </location>
</feature>
<feature type="transmembrane region" description="Helical" evidence="1">
    <location>
        <begin position="37"/>
        <end position="58"/>
    </location>
</feature>
<keyword evidence="1" id="KW-0472">Membrane</keyword>
<comment type="caution">
    <text evidence="3">The sequence shown here is derived from an EMBL/GenBank/DDBJ whole genome shotgun (WGS) entry which is preliminary data.</text>
</comment>
<evidence type="ECO:0000256" key="2">
    <source>
        <dbReference type="SAM" id="SignalP"/>
    </source>
</evidence>
<keyword evidence="1" id="KW-0812">Transmembrane</keyword>
<dbReference type="EMBL" id="VSIY01000005">
    <property type="protein sequence ID" value="TYB81634.1"/>
    <property type="molecule type" value="Genomic_DNA"/>
</dbReference>
<accession>A0A5D0RM63</accession>